<evidence type="ECO:0000313" key="2">
    <source>
        <dbReference type="Proteomes" id="UP000028924"/>
    </source>
</evidence>
<protein>
    <submittedName>
        <fullName evidence="1">Uncharacterized protein</fullName>
    </submittedName>
</protein>
<dbReference type="Proteomes" id="UP000028924">
    <property type="component" value="Unassembled WGS sequence"/>
</dbReference>
<gene>
    <name evidence="1" type="ORF">F751_4470</name>
</gene>
<organism evidence="1 2">
    <name type="scientific">Auxenochlorella protothecoides</name>
    <name type="common">Green microalga</name>
    <name type="synonym">Chlorella protothecoides</name>
    <dbReference type="NCBI Taxonomy" id="3075"/>
    <lineage>
        <taxon>Eukaryota</taxon>
        <taxon>Viridiplantae</taxon>
        <taxon>Chlorophyta</taxon>
        <taxon>core chlorophytes</taxon>
        <taxon>Trebouxiophyceae</taxon>
        <taxon>Chlorellales</taxon>
        <taxon>Chlorellaceae</taxon>
        <taxon>Auxenochlorella</taxon>
    </lineage>
</organism>
<dbReference type="EMBL" id="KL662144">
    <property type="protein sequence ID" value="KFM27200.1"/>
    <property type="molecule type" value="Genomic_DNA"/>
</dbReference>
<dbReference type="RefSeq" id="XP_011400167.1">
    <property type="nucleotide sequence ID" value="XM_011401865.1"/>
</dbReference>
<accession>A0A087SN96</accession>
<dbReference type="KEGG" id="apro:F751_4470"/>
<name>A0A087SN96_AUXPR</name>
<proteinExistence type="predicted"/>
<reference evidence="1 2" key="1">
    <citation type="journal article" date="2014" name="BMC Genomics">
        <title>Oil accumulation mechanisms of the oleaginous microalga Chlorella protothecoides revealed through its genome, transcriptomes, and proteomes.</title>
        <authorList>
            <person name="Gao C."/>
            <person name="Wang Y."/>
            <person name="Shen Y."/>
            <person name="Yan D."/>
            <person name="He X."/>
            <person name="Dai J."/>
            <person name="Wu Q."/>
        </authorList>
    </citation>
    <scope>NUCLEOTIDE SEQUENCE [LARGE SCALE GENOMIC DNA]</scope>
    <source>
        <strain evidence="1 2">0710</strain>
    </source>
</reference>
<evidence type="ECO:0000313" key="1">
    <source>
        <dbReference type="EMBL" id="KFM27200.1"/>
    </source>
</evidence>
<sequence>MKLQSHPPRWGCQRRARRLCLLITACPRASSCPSGLAPPLLLRGRRARAVWQGPSTCWGPARMQAHLHPR</sequence>
<dbReference type="GeneID" id="23615861"/>
<keyword evidence="2" id="KW-1185">Reference proteome</keyword>
<dbReference type="AlphaFoldDB" id="A0A087SN96"/>